<proteinExistence type="predicted"/>
<accession>A0ABW1E8G7</accession>
<dbReference type="InterPro" id="IPR022205">
    <property type="entry name" value="DUF3732"/>
</dbReference>
<organism evidence="2 3">
    <name type="scientific">Streptomyces chlorus</name>
    <dbReference type="NCBI Taxonomy" id="887452"/>
    <lineage>
        <taxon>Bacteria</taxon>
        <taxon>Bacillati</taxon>
        <taxon>Actinomycetota</taxon>
        <taxon>Actinomycetes</taxon>
        <taxon>Kitasatosporales</taxon>
        <taxon>Streptomycetaceae</taxon>
        <taxon>Streptomyces</taxon>
    </lineage>
</organism>
<dbReference type="InterPro" id="IPR027417">
    <property type="entry name" value="P-loop_NTPase"/>
</dbReference>
<name>A0ABW1E8G7_9ACTN</name>
<evidence type="ECO:0000313" key="2">
    <source>
        <dbReference type="EMBL" id="MFC5856256.1"/>
    </source>
</evidence>
<dbReference type="EMBL" id="JBHSOA010000098">
    <property type="protein sequence ID" value="MFC5856256.1"/>
    <property type="molecule type" value="Genomic_DNA"/>
</dbReference>
<reference evidence="3" key="1">
    <citation type="journal article" date="2019" name="Int. J. Syst. Evol. Microbiol.">
        <title>The Global Catalogue of Microorganisms (GCM) 10K type strain sequencing project: providing services to taxonomists for standard genome sequencing and annotation.</title>
        <authorList>
            <consortium name="The Broad Institute Genomics Platform"/>
            <consortium name="The Broad Institute Genome Sequencing Center for Infectious Disease"/>
            <person name="Wu L."/>
            <person name="Ma J."/>
        </authorList>
    </citation>
    <scope>NUCLEOTIDE SEQUENCE [LARGE SCALE GENOMIC DNA]</scope>
    <source>
        <strain evidence="3">JCM 10411</strain>
    </source>
</reference>
<sequence>MMQIREIVLYSWTGKRRRLPLRLNAVNIITGDSATGKTALTDIIDYCLGSGTCDVPRGKITETVAWYALLLQVNEFQVFVARQAPEEGAQSSQRVFVKQGASVGVPDYAELTPTTNADGLISLLSRLLSFPDTGNAELQGLPNYSVTLRHAAFFLYQQQDEIISRQRLFHRQGEPFVSNSIRETLPFFLGAITAEDVRVARRINRLKKRIRDTTREVADLEAAADRGGTRARQLLAEAASAGMTTANASGEDPSNVDALAELRAILALRQNASGRSTETDSAQLGDADNARQGLLQERDLIRRRSKQAQSSLESIATLLNDRRNFEREAAEQRSRLAFVQLIPEAGIDECPLCGSHVGGQQEEIDELREHFSSLSRIPQALPSESPRLKALADTLKQEIEECQQAVRSNSAQLEAIERASERDRNLALQENVQAAVVGRIDFYLEGVGGDERLRLLKQELESLRVQLEAAENEVDSDLIRDRTLSILSRLNQLMTNWSSQLPIEHSSNPLRFDIKKLQIILDTPSGPLAMPQIGSGQSWVAYHVLVHMALHEWFAEHNRPVPGFVFFDQPSQVGFPADSEYRDNDSVSGDRNTIAETFRFIIDAAGRAAKPYQIIIAEHADFDEQWFQDCVREKWRNGKALIPQDW</sequence>
<keyword evidence="3" id="KW-1185">Reference proteome</keyword>
<protein>
    <submittedName>
        <fullName evidence="2">DUF3732 domain-containing protein</fullName>
    </submittedName>
</protein>
<dbReference type="RefSeq" id="WP_381370681.1">
    <property type="nucleotide sequence ID" value="NZ_JBHSOA010000098.1"/>
</dbReference>
<evidence type="ECO:0000256" key="1">
    <source>
        <dbReference type="SAM" id="Coils"/>
    </source>
</evidence>
<keyword evidence="1" id="KW-0175">Coiled coil</keyword>
<evidence type="ECO:0000313" key="3">
    <source>
        <dbReference type="Proteomes" id="UP001596180"/>
    </source>
</evidence>
<dbReference type="Gene3D" id="3.40.50.300">
    <property type="entry name" value="P-loop containing nucleotide triphosphate hydrolases"/>
    <property type="match status" value="1"/>
</dbReference>
<gene>
    <name evidence="2" type="ORF">ACFPZI_32165</name>
</gene>
<dbReference type="Pfam" id="PF12532">
    <property type="entry name" value="DUF3732"/>
    <property type="match status" value="1"/>
</dbReference>
<feature type="coiled-coil region" evidence="1">
    <location>
        <begin position="388"/>
        <end position="419"/>
    </location>
</feature>
<comment type="caution">
    <text evidence="2">The sequence shown here is derived from an EMBL/GenBank/DDBJ whole genome shotgun (WGS) entry which is preliminary data.</text>
</comment>
<feature type="coiled-coil region" evidence="1">
    <location>
        <begin position="453"/>
        <end position="480"/>
    </location>
</feature>
<dbReference type="Proteomes" id="UP001596180">
    <property type="component" value="Unassembled WGS sequence"/>
</dbReference>